<accession>A0ABY2RP72</accession>
<feature type="domain" description="CN hydrolase" evidence="1">
    <location>
        <begin position="1"/>
        <end position="153"/>
    </location>
</feature>
<proteinExistence type="predicted"/>
<dbReference type="Gene3D" id="3.60.110.10">
    <property type="entry name" value="Carbon-nitrogen hydrolase"/>
    <property type="match status" value="1"/>
</dbReference>
<dbReference type="InterPro" id="IPR036526">
    <property type="entry name" value="C-N_Hydrolase_sf"/>
</dbReference>
<evidence type="ECO:0000313" key="3">
    <source>
        <dbReference type="Proteomes" id="UP000305109"/>
    </source>
</evidence>
<evidence type="ECO:0000259" key="1">
    <source>
        <dbReference type="PROSITE" id="PS50263"/>
    </source>
</evidence>
<reference evidence="2 3" key="1">
    <citation type="submission" date="2019-04" db="EMBL/GenBank/DDBJ databases">
        <title>Rhodococcus oryzae sp. nov., a novel actinomycete isolated from rhizosphere soil of rice (Oryza sativa L.).</title>
        <authorList>
            <person name="Li C."/>
        </authorList>
    </citation>
    <scope>NUCLEOTIDE SEQUENCE [LARGE SCALE GENOMIC DNA]</scope>
    <source>
        <strain evidence="2 3">NEAU-CX67</strain>
    </source>
</reference>
<name>A0ABY2RP72_9NOCA</name>
<evidence type="ECO:0000313" key="2">
    <source>
        <dbReference type="EMBL" id="TJZ78448.1"/>
    </source>
</evidence>
<dbReference type="SUPFAM" id="SSF56317">
    <property type="entry name" value="Carbon-nitrogen hydrolase"/>
    <property type="match status" value="1"/>
</dbReference>
<sequence>MRVAVAQPTTVLGALSDNVAAHAVAVNRAAGDLVVFPEMSLSGYAMDAPTVALDDPRLRPLIAACRHTGAVALAGAPVHTGTGGRGIGVLAELDARARRIAAVYDLPVAFAVFAGPTGGGYVQTCGGSGVWDVTGTVVAQLGPEPGTVASAEL</sequence>
<dbReference type="EMBL" id="SUMD01000004">
    <property type="protein sequence ID" value="TJZ78448.1"/>
    <property type="molecule type" value="Genomic_DNA"/>
</dbReference>
<dbReference type="RefSeq" id="WP_136909534.1">
    <property type="nucleotide sequence ID" value="NZ_SUMD01000004.1"/>
</dbReference>
<gene>
    <name evidence="2" type="ORF">FCG67_10420</name>
</gene>
<keyword evidence="3" id="KW-1185">Reference proteome</keyword>
<dbReference type="GO" id="GO:0016787">
    <property type="term" value="F:hydrolase activity"/>
    <property type="evidence" value="ECO:0007669"/>
    <property type="project" value="UniProtKB-KW"/>
</dbReference>
<organism evidence="2 3">
    <name type="scientific">Rhodococcus oryzae</name>
    <dbReference type="NCBI Taxonomy" id="2571143"/>
    <lineage>
        <taxon>Bacteria</taxon>
        <taxon>Bacillati</taxon>
        <taxon>Actinomycetota</taxon>
        <taxon>Actinomycetes</taxon>
        <taxon>Mycobacteriales</taxon>
        <taxon>Nocardiaceae</taxon>
        <taxon>Rhodococcus</taxon>
    </lineage>
</organism>
<keyword evidence="2" id="KW-0378">Hydrolase</keyword>
<protein>
    <submittedName>
        <fullName evidence="2">Carbon-nitrogen hydrolase family protein</fullName>
    </submittedName>
</protein>
<dbReference type="Proteomes" id="UP000305109">
    <property type="component" value="Unassembled WGS sequence"/>
</dbReference>
<dbReference type="Pfam" id="PF00795">
    <property type="entry name" value="CN_hydrolase"/>
    <property type="match status" value="1"/>
</dbReference>
<dbReference type="InterPro" id="IPR003010">
    <property type="entry name" value="C-N_Hydrolase"/>
</dbReference>
<dbReference type="PROSITE" id="PS50263">
    <property type="entry name" value="CN_HYDROLASE"/>
    <property type="match status" value="1"/>
</dbReference>
<comment type="caution">
    <text evidence="2">The sequence shown here is derived from an EMBL/GenBank/DDBJ whole genome shotgun (WGS) entry which is preliminary data.</text>
</comment>